<gene>
    <name evidence="1" type="ORF">PH362_22280</name>
</gene>
<comment type="caution">
    <text evidence="1">The sequence shown here is derived from an EMBL/GenBank/DDBJ whole genome shotgun (WGS) entry which is preliminary data.</text>
</comment>
<reference evidence="1" key="1">
    <citation type="submission" date="2023-01" db="EMBL/GenBank/DDBJ databases">
        <title>Genome sequencing of Photorhabdus bodei 09-20.</title>
        <authorList>
            <person name="Kalindamar S."/>
            <person name="Kumru S."/>
        </authorList>
    </citation>
    <scope>NUCLEOTIDE SEQUENCE</scope>
    <source>
        <strain evidence="1">09-20</strain>
    </source>
</reference>
<dbReference type="RefSeq" id="WP_271867709.1">
    <property type="nucleotide sequence ID" value="NZ_JAQMFO010000049.1"/>
</dbReference>
<evidence type="ECO:0000313" key="2">
    <source>
        <dbReference type="Proteomes" id="UP001212996"/>
    </source>
</evidence>
<protein>
    <submittedName>
        <fullName evidence="1">DUF3846 domain-containing protein</fullName>
    </submittedName>
</protein>
<organism evidence="1 2">
    <name type="scientific">Photorhabdus bodei</name>
    <dbReference type="NCBI Taxonomy" id="2029681"/>
    <lineage>
        <taxon>Bacteria</taxon>
        <taxon>Pseudomonadati</taxon>
        <taxon>Pseudomonadota</taxon>
        <taxon>Gammaproteobacteria</taxon>
        <taxon>Enterobacterales</taxon>
        <taxon>Morganellaceae</taxon>
        <taxon>Photorhabdus</taxon>
    </lineage>
</organism>
<proteinExistence type="predicted"/>
<sequence length="119" mass="13463">MIDSTFHLKGIMDMAFLVKADRTTKEVFAEDFPASKGMGGEFDVQDLTKFVGGYLEMVTLRPPLNINGKEYCYMLCDEDGKRKEYPVNYIACEYLVGSRLVGSDFVVGDVVFLERHEIS</sequence>
<dbReference type="Proteomes" id="UP001212996">
    <property type="component" value="Unassembled WGS sequence"/>
</dbReference>
<name>A0AAW6BN42_9GAMM</name>
<dbReference type="EMBL" id="JAQMFO010000049">
    <property type="protein sequence ID" value="MDB6374573.1"/>
    <property type="molecule type" value="Genomic_DNA"/>
</dbReference>
<dbReference type="AlphaFoldDB" id="A0AAW6BN42"/>
<accession>A0AAW6BN42</accession>
<evidence type="ECO:0000313" key="1">
    <source>
        <dbReference type="EMBL" id="MDB6374573.1"/>
    </source>
</evidence>